<dbReference type="OrthoDB" id="9794445at2"/>
<evidence type="ECO:0000256" key="3">
    <source>
        <dbReference type="PROSITE-ProRule" id="PRU10038"/>
    </source>
</evidence>
<feature type="domain" description="Alpha/beta hydrolase fold-3" evidence="4">
    <location>
        <begin position="91"/>
        <end position="297"/>
    </location>
</feature>
<dbReference type="Proteomes" id="UP000267418">
    <property type="component" value="Unassembled WGS sequence"/>
</dbReference>
<dbReference type="InterPro" id="IPR050300">
    <property type="entry name" value="GDXG_lipolytic_enzyme"/>
</dbReference>
<accession>A0A3S0J6V3</accession>
<dbReference type="RefSeq" id="WP_126472133.1">
    <property type="nucleotide sequence ID" value="NZ_RXOE01000005.1"/>
</dbReference>
<evidence type="ECO:0000256" key="2">
    <source>
        <dbReference type="ARBA" id="ARBA00022801"/>
    </source>
</evidence>
<comment type="caution">
    <text evidence="5">The sequence shown here is derived from an EMBL/GenBank/DDBJ whole genome shotgun (WGS) entry which is preliminary data.</text>
</comment>
<dbReference type="InterPro" id="IPR013094">
    <property type="entry name" value="AB_hydrolase_3"/>
</dbReference>
<dbReference type="Gene3D" id="3.40.50.1820">
    <property type="entry name" value="alpha/beta hydrolase"/>
    <property type="match status" value="1"/>
</dbReference>
<keyword evidence="6" id="KW-1185">Reference proteome</keyword>
<name>A0A3S0J6V3_9BURK</name>
<sequence length="330" mass="34676">MTRTAIPAVLEAAPLDPALAGFLAQAASQGNPPLESLPPPLARQVYRDLAAGLGLPAPAVASAKDRVIDGPGGPLALRIYRPDAEGALPLLLFVHGGGFVIGDLETHDTVCRTLCHDVVAVVVAVDYRLAPEHPFPAAMDDVACALRWVAAHARELGADASRIALAGDSAGAQLATVAALRAAGAIVLRALGLIYPVAQHYSEPSPSMAENGGGKFLTTGAMRWFIDCYLGGRQELARHADFALLQSQTLHTLPPTWLATMGHDPLRDEGLALALRIAQAGVPTEHHHYASAIHACLHFTAVSTLGSQVMADLATWLRAQLSIDMQARHS</sequence>
<reference evidence="5 6" key="1">
    <citation type="submission" date="2018-12" db="EMBL/GenBank/DDBJ databases">
        <title>The genome of Variovorax gossypii DSM 100435.</title>
        <authorList>
            <person name="Gao J."/>
            <person name="Sun J."/>
        </authorList>
    </citation>
    <scope>NUCLEOTIDE SEQUENCE [LARGE SCALE GENOMIC DNA]</scope>
    <source>
        <strain evidence="5 6">DSM 100435</strain>
    </source>
</reference>
<comment type="similarity">
    <text evidence="1">Belongs to the 'GDXG' lipolytic enzyme family.</text>
</comment>
<dbReference type="PANTHER" id="PTHR48081:SF8">
    <property type="entry name" value="ALPHA_BETA HYDROLASE FOLD-3 DOMAIN-CONTAINING PROTEIN-RELATED"/>
    <property type="match status" value="1"/>
</dbReference>
<evidence type="ECO:0000313" key="5">
    <source>
        <dbReference type="EMBL" id="RTQ32869.1"/>
    </source>
</evidence>
<dbReference type="InterPro" id="IPR033140">
    <property type="entry name" value="Lipase_GDXG_put_SER_AS"/>
</dbReference>
<evidence type="ECO:0000256" key="1">
    <source>
        <dbReference type="ARBA" id="ARBA00010515"/>
    </source>
</evidence>
<dbReference type="InterPro" id="IPR029058">
    <property type="entry name" value="AB_hydrolase_fold"/>
</dbReference>
<organism evidence="5 6">
    <name type="scientific">Variovorax gossypii</name>
    <dbReference type="NCBI Taxonomy" id="1679495"/>
    <lineage>
        <taxon>Bacteria</taxon>
        <taxon>Pseudomonadati</taxon>
        <taxon>Pseudomonadota</taxon>
        <taxon>Betaproteobacteria</taxon>
        <taxon>Burkholderiales</taxon>
        <taxon>Comamonadaceae</taxon>
        <taxon>Variovorax</taxon>
    </lineage>
</organism>
<dbReference type="SUPFAM" id="SSF53474">
    <property type="entry name" value="alpha/beta-Hydrolases"/>
    <property type="match status" value="1"/>
</dbReference>
<dbReference type="Pfam" id="PF07859">
    <property type="entry name" value="Abhydrolase_3"/>
    <property type="match status" value="1"/>
</dbReference>
<evidence type="ECO:0000313" key="6">
    <source>
        <dbReference type="Proteomes" id="UP000267418"/>
    </source>
</evidence>
<keyword evidence="2 5" id="KW-0378">Hydrolase</keyword>
<evidence type="ECO:0000259" key="4">
    <source>
        <dbReference type="Pfam" id="PF07859"/>
    </source>
</evidence>
<dbReference type="EMBL" id="RXOE01000005">
    <property type="protein sequence ID" value="RTQ32869.1"/>
    <property type="molecule type" value="Genomic_DNA"/>
</dbReference>
<dbReference type="PROSITE" id="PS01173">
    <property type="entry name" value="LIPASE_GDXG_HIS"/>
    <property type="match status" value="1"/>
</dbReference>
<protein>
    <submittedName>
        <fullName evidence="5">Alpha/beta hydrolase</fullName>
    </submittedName>
</protein>
<dbReference type="AlphaFoldDB" id="A0A3S0J6V3"/>
<proteinExistence type="inferred from homology"/>
<dbReference type="InterPro" id="IPR002168">
    <property type="entry name" value="Lipase_GDXG_HIS_AS"/>
</dbReference>
<feature type="active site" evidence="3">
    <location>
        <position position="169"/>
    </location>
</feature>
<gene>
    <name evidence="5" type="ORF">EJP69_19350</name>
</gene>
<dbReference type="PANTHER" id="PTHR48081">
    <property type="entry name" value="AB HYDROLASE SUPERFAMILY PROTEIN C4A8.06C"/>
    <property type="match status" value="1"/>
</dbReference>
<dbReference type="GO" id="GO:0016787">
    <property type="term" value="F:hydrolase activity"/>
    <property type="evidence" value="ECO:0007669"/>
    <property type="project" value="UniProtKB-KW"/>
</dbReference>
<dbReference type="PROSITE" id="PS01174">
    <property type="entry name" value="LIPASE_GDXG_SER"/>
    <property type="match status" value="1"/>
</dbReference>